<dbReference type="AlphaFoldDB" id="A0A165I444"/>
<accession>A0A165I444</accession>
<dbReference type="InterPro" id="IPR041366">
    <property type="entry name" value="Pre-PUA"/>
</dbReference>
<comment type="function">
    <text evidence="3">Involved in translation.</text>
</comment>
<protein>
    <recommendedName>
        <fullName evidence="3">Translation machinery-associated protein 20</fullName>
    </recommendedName>
</protein>
<dbReference type="PROSITE" id="PS50890">
    <property type="entry name" value="PUA"/>
    <property type="match status" value="1"/>
</dbReference>
<evidence type="ECO:0000256" key="2">
    <source>
        <dbReference type="ARBA" id="ARBA00022490"/>
    </source>
</evidence>
<dbReference type="InParanoid" id="A0A165I444"/>
<dbReference type="GO" id="GO:0001731">
    <property type="term" value="P:formation of translation preinitiation complex"/>
    <property type="evidence" value="ECO:0007669"/>
    <property type="project" value="TreeGrafter"/>
</dbReference>
<dbReference type="PANTHER" id="PTHR22798">
    <property type="entry name" value="MCT-1 PROTEIN"/>
    <property type="match status" value="1"/>
</dbReference>
<dbReference type="InterPro" id="IPR016437">
    <property type="entry name" value="MCT-1/Tma20"/>
</dbReference>
<dbReference type="STRING" id="1314781.A0A165I444"/>
<reference evidence="5 6" key="1">
    <citation type="journal article" date="2016" name="Mol. Biol. Evol.">
        <title>Comparative Genomics of Early-Diverging Mushroom-Forming Fungi Provides Insights into the Origins of Lignocellulose Decay Capabilities.</title>
        <authorList>
            <person name="Nagy L.G."/>
            <person name="Riley R."/>
            <person name="Tritt A."/>
            <person name="Adam C."/>
            <person name="Daum C."/>
            <person name="Floudas D."/>
            <person name="Sun H."/>
            <person name="Yadav J.S."/>
            <person name="Pangilinan J."/>
            <person name="Larsson K.H."/>
            <person name="Matsuura K."/>
            <person name="Barry K."/>
            <person name="Labutti K."/>
            <person name="Kuo R."/>
            <person name="Ohm R.A."/>
            <person name="Bhattacharya S.S."/>
            <person name="Shirouzu T."/>
            <person name="Yoshinaga Y."/>
            <person name="Martin F.M."/>
            <person name="Grigoriev I.V."/>
            <person name="Hibbett D.S."/>
        </authorList>
    </citation>
    <scope>NUCLEOTIDE SEQUENCE [LARGE SCALE GENOMIC DNA]</scope>
    <source>
        <strain evidence="5 6">HHB12029</strain>
    </source>
</reference>
<dbReference type="Gene3D" id="3.10.400.20">
    <property type="match status" value="1"/>
</dbReference>
<dbReference type="SUPFAM" id="SSF88697">
    <property type="entry name" value="PUA domain-like"/>
    <property type="match status" value="1"/>
</dbReference>
<dbReference type="Pfam" id="PF01472">
    <property type="entry name" value="PUA"/>
    <property type="match status" value="1"/>
</dbReference>
<feature type="domain" description="PUA" evidence="4">
    <location>
        <begin position="93"/>
        <end position="175"/>
    </location>
</feature>
<dbReference type="FunCoup" id="A0A165I444">
    <property type="interactions" value="260"/>
</dbReference>
<dbReference type="EMBL" id="KV426000">
    <property type="protein sequence ID" value="KZV92866.1"/>
    <property type="molecule type" value="Genomic_DNA"/>
</dbReference>
<gene>
    <name evidence="5" type="ORF">EXIGLDRAFT_646769</name>
</gene>
<dbReference type="CDD" id="cd21155">
    <property type="entry name" value="PUA_MCTS-1-like"/>
    <property type="match status" value="1"/>
</dbReference>
<dbReference type="PIRSF" id="PIRSF005067">
    <property type="entry name" value="Tma_RNA-bind_prd"/>
    <property type="match status" value="1"/>
</dbReference>
<dbReference type="SMART" id="SM00359">
    <property type="entry name" value="PUA"/>
    <property type="match status" value="1"/>
</dbReference>
<dbReference type="Pfam" id="PF17832">
    <property type="entry name" value="Pre-PUA"/>
    <property type="match status" value="1"/>
</dbReference>
<dbReference type="NCBIfam" id="TIGR00451">
    <property type="entry name" value="unchar_dom_2"/>
    <property type="match status" value="1"/>
</dbReference>
<keyword evidence="2 3" id="KW-0963">Cytoplasm</keyword>
<dbReference type="InterPro" id="IPR004521">
    <property type="entry name" value="Uncharacterised_CHP00451"/>
</dbReference>
<evidence type="ECO:0000313" key="5">
    <source>
        <dbReference type="EMBL" id="KZV92866.1"/>
    </source>
</evidence>
<evidence type="ECO:0000256" key="1">
    <source>
        <dbReference type="ARBA" id="ARBA00004496"/>
    </source>
</evidence>
<proteinExistence type="inferred from homology"/>
<dbReference type="PANTHER" id="PTHR22798:SF0">
    <property type="entry name" value="MALIGNANT T-CELL-AMPLIFIED SEQUENCE 1"/>
    <property type="match status" value="1"/>
</dbReference>
<dbReference type="InterPro" id="IPR002478">
    <property type="entry name" value="PUA"/>
</dbReference>
<organism evidence="5 6">
    <name type="scientific">Exidia glandulosa HHB12029</name>
    <dbReference type="NCBI Taxonomy" id="1314781"/>
    <lineage>
        <taxon>Eukaryota</taxon>
        <taxon>Fungi</taxon>
        <taxon>Dikarya</taxon>
        <taxon>Basidiomycota</taxon>
        <taxon>Agaricomycotina</taxon>
        <taxon>Agaricomycetes</taxon>
        <taxon>Auriculariales</taxon>
        <taxon>Exidiaceae</taxon>
        <taxon>Exidia</taxon>
    </lineage>
</organism>
<dbReference type="GO" id="GO:0003723">
    <property type="term" value="F:RNA binding"/>
    <property type="evidence" value="ECO:0007669"/>
    <property type="project" value="InterPro"/>
</dbReference>
<evidence type="ECO:0000256" key="3">
    <source>
        <dbReference type="PIRNR" id="PIRNR005067"/>
    </source>
</evidence>
<evidence type="ECO:0000313" key="6">
    <source>
        <dbReference type="Proteomes" id="UP000077266"/>
    </source>
</evidence>
<dbReference type="OrthoDB" id="10249667at2759"/>
<keyword evidence="6" id="KW-1185">Reference proteome</keyword>
<sequence length="184" mass="20195">MFKKFSPSTDIAGQSALKSSVQRSIRAQLLETLSIDAETLEQIWPKKENLIQVKCREHITIFTLHGVPLFFQHFDDKIMPSLRLVHKYPSMLPHVKIDRGAIRYLFAGAHMMCPGFTSAGGALPPADAALPAGTVVAVHCEGKEHAAAVGILKLSTEDIKKVNKGVGVEIATHLGDDFWNVQKI</sequence>
<evidence type="ECO:0000259" key="4">
    <source>
        <dbReference type="SMART" id="SM00359"/>
    </source>
</evidence>
<dbReference type="GO" id="GO:0005737">
    <property type="term" value="C:cytoplasm"/>
    <property type="evidence" value="ECO:0007669"/>
    <property type="project" value="UniProtKB-SubCell"/>
</dbReference>
<dbReference type="Proteomes" id="UP000077266">
    <property type="component" value="Unassembled WGS sequence"/>
</dbReference>
<comment type="subcellular location">
    <subcellularLocation>
        <location evidence="1 3">Cytoplasm</location>
    </subcellularLocation>
</comment>
<dbReference type="CDD" id="cd11609">
    <property type="entry name" value="MCT1_N"/>
    <property type="match status" value="1"/>
</dbReference>
<dbReference type="InterPro" id="IPR015947">
    <property type="entry name" value="PUA-like_sf"/>
</dbReference>
<comment type="similarity">
    <text evidence="3">Belongs to the TMA20 family.</text>
</comment>
<name>A0A165I444_EXIGL</name>